<protein>
    <submittedName>
        <fullName evidence="1">DNA topology modulation protein</fullName>
    </submittedName>
</protein>
<sequence>MDRIAIIGSAGSGKSTLALQIAKLIDLPLYHLDRLFWKPGWVETPKPEFSLIVEEVAKKKQWIIDGNYSRTIDIRLEAADLIIFLDYSKHLCVFRALKRSMLHRNKNRPDITEGCKEKFDMEFYKWIWDFPNRNRDKIVLALSKLKEKKKIFVFKHPKELKKWIEKFPGNI</sequence>
<accession>A0A5B9D7J4</accession>
<dbReference type="OrthoDB" id="350152at2157"/>
<dbReference type="InterPro" id="IPR027417">
    <property type="entry name" value="P-loop_NTPase"/>
</dbReference>
<dbReference type="RefSeq" id="WP_147662070.1">
    <property type="nucleotide sequence ID" value="NZ_CP042905.2"/>
</dbReference>
<dbReference type="KEGG" id="psyt:DSAG12_00973"/>
<dbReference type="EMBL" id="CP042905">
    <property type="protein sequence ID" value="QEE15149.1"/>
    <property type="molecule type" value="Genomic_DNA"/>
</dbReference>
<reference evidence="1 2" key="2">
    <citation type="journal article" date="2024" name="Int. J. Syst. Evol. Microbiol.">
        <title>Promethearchaeum syntrophicum gen. nov., sp. nov., an anaerobic, obligately syntrophic archaeon, the first isolate of the lineage 'Asgard' archaea, and proposal of the new archaeal phylum Promethearchaeota phyl. nov. and kingdom Promethearchaeati regn. nov.</title>
        <authorList>
            <person name="Imachi H."/>
            <person name="Nobu M.K."/>
            <person name="Kato S."/>
            <person name="Takaki Y."/>
            <person name="Miyazaki M."/>
            <person name="Miyata M."/>
            <person name="Ogawara M."/>
            <person name="Saito Y."/>
            <person name="Sakai S."/>
            <person name="Tahara Y.O."/>
            <person name="Takano Y."/>
            <person name="Tasumi E."/>
            <person name="Uematsu K."/>
            <person name="Yoshimura T."/>
            <person name="Itoh T."/>
            <person name="Ohkuma M."/>
            <person name="Takai K."/>
        </authorList>
    </citation>
    <scope>NUCLEOTIDE SEQUENCE [LARGE SCALE GENOMIC DNA]</scope>
    <source>
        <strain evidence="1 2">MK-D1</strain>
    </source>
</reference>
<proteinExistence type="predicted"/>
<dbReference type="InterPro" id="IPR052922">
    <property type="entry name" value="Cytidylate_Kinase-2"/>
</dbReference>
<dbReference type="PANTHER" id="PTHR37816">
    <property type="entry name" value="YALI0E33011P"/>
    <property type="match status" value="1"/>
</dbReference>
<dbReference type="AlphaFoldDB" id="A0A5B9D7J4"/>
<dbReference type="Proteomes" id="UP000321408">
    <property type="component" value="Chromosome"/>
</dbReference>
<evidence type="ECO:0000313" key="2">
    <source>
        <dbReference type="Proteomes" id="UP000321408"/>
    </source>
</evidence>
<dbReference type="SUPFAM" id="SSF52540">
    <property type="entry name" value="P-loop containing nucleoside triphosphate hydrolases"/>
    <property type="match status" value="1"/>
</dbReference>
<organism evidence="1 2">
    <name type="scientific">Promethearchaeum syntrophicum</name>
    <dbReference type="NCBI Taxonomy" id="2594042"/>
    <lineage>
        <taxon>Archaea</taxon>
        <taxon>Promethearchaeati</taxon>
        <taxon>Promethearchaeota</taxon>
        <taxon>Promethearchaeia</taxon>
        <taxon>Promethearchaeales</taxon>
        <taxon>Promethearchaeaceae</taxon>
        <taxon>Promethearchaeum</taxon>
    </lineage>
</organism>
<dbReference type="PANTHER" id="PTHR37816:SF3">
    <property type="entry name" value="MODULATES DNA TOPOLOGY"/>
    <property type="match status" value="1"/>
</dbReference>
<gene>
    <name evidence="1" type="ORF">DSAG12_00973</name>
</gene>
<dbReference type="GeneID" id="41328972"/>
<dbReference type="NCBIfam" id="NF005994">
    <property type="entry name" value="PRK08118.1"/>
    <property type="match status" value="1"/>
</dbReference>
<reference evidence="1 2" key="1">
    <citation type="journal article" date="2020" name="Nature">
        <title>Isolation of an archaeon at the prokaryote-eukaryote interface.</title>
        <authorList>
            <person name="Imachi H."/>
            <person name="Nobu M.K."/>
            <person name="Nakahara N."/>
            <person name="Morono Y."/>
            <person name="Ogawara M."/>
            <person name="Takaki Y."/>
            <person name="Takano Y."/>
            <person name="Uematsu K."/>
            <person name="Ikuta T."/>
            <person name="Ito M."/>
            <person name="Matsui Y."/>
            <person name="Miyazaki M."/>
            <person name="Murata K."/>
            <person name="Saito Y."/>
            <person name="Sakai S."/>
            <person name="Song C."/>
            <person name="Tasumi E."/>
            <person name="Yamanaka Y."/>
            <person name="Yamaguchi T."/>
            <person name="Kamagata Y."/>
            <person name="Tamaki H."/>
            <person name="Takai K."/>
        </authorList>
    </citation>
    <scope>NUCLEOTIDE SEQUENCE [LARGE SCALE GENOMIC DNA]</scope>
    <source>
        <strain evidence="1 2">MK-D1</strain>
    </source>
</reference>
<dbReference type="Gene3D" id="3.40.50.300">
    <property type="entry name" value="P-loop containing nucleotide triphosphate hydrolases"/>
    <property type="match status" value="1"/>
</dbReference>
<name>A0A5B9D7J4_9ARCH</name>
<evidence type="ECO:0000313" key="1">
    <source>
        <dbReference type="EMBL" id="QEE15149.1"/>
    </source>
</evidence>
<keyword evidence="2" id="KW-1185">Reference proteome</keyword>